<evidence type="ECO:0000313" key="2">
    <source>
        <dbReference type="Proteomes" id="UP000544054"/>
    </source>
</evidence>
<comment type="caution">
    <text evidence="1">The sequence shown here is derived from an EMBL/GenBank/DDBJ whole genome shotgun (WGS) entry which is preliminary data.</text>
</comment>
<keyword evidence="2" id="KW-1185">Reference proteome</keyword>
<sequence length="64" mass="7194">MKSTYFLVALILSTFLFSKTKLIAFKSHSGNSTHFSAAVSENFYDTNSSNLGVVPERYVRDARQ</sequence>
<accession>A0A7Y0FT47</accession>
<dbReference type="EMBL" id="JABBGI010000022">
    <property type="protein sequence ID" value="NML71341.1"/>
    <property type="molecule type" value="Genomic_DNA"/>
</dbReference>
<dbReference type="RefSeq" id="WP_169235843.1">
    <property type="nucleotide sequence ID" value="NZ_JABBGI010000022.1"/>
</dbReference>
<organism evidence="1 2">
    <name type="scientific">Chryseobacterium antibioticum</name>
    <dbReference type="NCBI Taxonomy" id="2728847"/>
    <lineage>
        <taxon>Bacteria</taxon>
        <taxon>Pseudomonadati</taxon>
        <taxon>Bacteroidota</taxon>
        <taxon>Flavobacteriia</taxon>
        <taxon>Flavobacteriales</taxon>
        <taxon>Weeksellaceae</taxon>
        <taxon>Chryseobacterium group</taxon>
        <taxon>Chryseobacterium</taxon>
    </lineage>
</organism>
<reference evidence="1 2" key="1">
    <citation type="submission" date="2020-04" db="EMBL/GenBank/DDBJ databases">
        <title>Chryseobacterium sp. RP-3-3 sp. nov., isolated from Jeju soil.</title>
        <authorList>
            <person name="Dahal R.H."/>
        </authorList>
    </citation>
    <scope>NUCLEOTIDE SEQUENCE [LARGE SCALE GENOMIC DNA]</scope>
    <source>
        <strain evidence="1 2">RP-3-3</strain>
    </source>
</reference>
<dbReference type="Proteomes" id="UP000544054">
    <property type="component" value="Unassembled WGS sequence"/>
</dbReference>
<evidence type="ECO:0000313" key="1">
    <source>
        <dbReference type="EMBL" id="NML71341.1"/>
    </source>
</evidence>
<gene>
    <name evidence="1" type="ORF">HHL23_16245</name>
</gene>
<name>A0A7Y0FT47_9FLAO</name>
<dbReference type="AlphaFoldDB" id="A0A7Y0FT47"/>
<proteinExistence type="predicted"/>
<protein>
    <submittedName>
        <fullName evidence="1">Uncharacterized protein</fullName>
    </submittedName>
</protein>